<name>A0A1I2VMY0_9EURY</name>
<feature type="region of interest" description="Disordered" evidence="1">
    <location>
        <begin position="1"/>
        <end position="24"/>
    </location>
</feature>
<dbReference type="AlphaFoldDB" id="A0A1I2VMY0"/>
<proteinExistence type="predicted"/>
<dbReference type="EMBL" id="FOOQ01000006">
    <property type="protein sequence ID" value="SFG90648.1"/>
    <property type="molecule type" value="Genomic_DNA"/>
</dbReference>
<dbReference type="STRING" id="553467.SAMN04488063_3238"/>
<gene>
    <name evidence="2" type="ORF">SAMN04488063_3238</name>
</gene>
<evidence type="ECO:0000256" key="1">
    <source>
        <dbReference type="SAM" id="MobiDB-lite"/>
    </source>
</evidence>
<keyword evidence="3" id="KW-1185">Reference proteome</keyword>
<sequence>MCTADYETDDEVEHAVGDHPDGDDAACSSNCTRDAVSEECS</sequence>
<dbReference type="Proteomes" id="UP000198876">
    <property type="component" value="Unassembled WGS sequence"/>
</dbReference>
<protein>
    <submittedName>
        <fullName evidence="2">Uncharacterized protein</fullName>
    </submittedName>
</protein>
<evidence type="ECO:0000313" key="3">
    <source>
        <dbReference type="Proteomes" id="UP000198876"/>
    </source>
</evidence>
<feature type="compositionally biased region" description="Basic and acidic residues" evidence="1">
    <location>
        <begin position="13"/>
        <end position="22"/>
    </location>
</feature>
<evidence type="ECO:0000313" key="2">
    <source>
        <dbReference type="EMBL" id="SFG90648.1"/>
    </source>
</evidence>
<reference evidence="3" key="1">
    <citation type="submission" date="2016-10" db="EMBL/GenBank/DDBJ databases">
        <authorList>
            <person name="Varghese N."/>
            <person name="Submissions S."/>
        </authorList>
    </citation>
    <scope>NUCLEOTIDE SEQUENCE [LARGE SCALE GENOMIC DNA]</scope>
    <source>
        <strain evidence="3">CGMCC 1.7739</strain>
    </source>
</reference>
<feature type="compositionally biased region" description="Acidic residues" evidence="1">
    <location>
        <begin position="1"/>
        <end position="12"/>
    </location>
</feature>
<accession>A0A1I2VMY0</accession>
<organism evidence="2 3">
    <name type="scientific">Halopelagius inordinatus</name>
    <dbReference type="NCBI Taxonomy" id="553467"/>
    <lineage>
        <taxon>Archaea</taxon>
        <taxon>Methanobacteriati</taxon>
        <taxon>Methanobacteriota</taxon>
        <taxon>Stenosarchaea group</taxon>
        <taxon>Halobacteria</taxon>
        <taxon>Halobacteriales</taxon>
        <taxon>Haloferacaceae</taxon>
    </lineage>
</organism>